<keyword evidence="3" id="KW-1185">Reference proteome</keyword>
<evidence type="ECO:0000313" key="3">
    <source>
        <dbReference type="Proteomes" id="UP000248349"/>
    </source>
</evidence>
<dbReference type="RefSeq" id="XP_025426165.1">
    <property type="nucleotide sequence ID" value="XM_025571177.1"/>
</dbReference>
<protein>
    <submittedName>
        <fullName evidence="2">Uncharacterized protein</fullName>
    </submittedName>
</protein>
<proteinExistence type="predicted"/>
<evidence type="ECO:0000313" key="2">
    <source>
        <dbReference type="EMBL" id="PYH40183.1"/>
    </source>
</evidence>
<feature type="transmembrane region" description="Helical" evidence="1">
    <location>
        <begin position="53"/>
        <end position="75"/>
    </location>
</feature>
<dbReference type="Proteomes" id="UP000248349">
    <property type="component" value="Unassembled WGS sequence"/>
</dbReference>
<dbReference type="AlphaFoldDB" id="A0A318Z601"/>
<accession>A0A318Z601</accession>
<keyword evidence="1" id="KW-0812">Transmembrane</keyword>
<evidence type="ECO:0000256" key="1">
    <source>
        <dbReference type="SAM" id="Phobius"/>
    </source>
</evidence>
<sequence length="82" mass="9160">MLAFTAMLNIYLTDAYKESLCICTVSGYLYKSDPGCRFTHLQQLQCTLTKLEVHWAGSLVGFLALALAFILFAFIKYGKLAV</sequence>
<reference evidence="2 3" key="1">
    <citation type="submission" date="2016-12" db="EMBL/GenBank/DDBJ databases">
        <title>The genomes of Aspergillus section Nigri reveals drivers in fungal speciation.</title>
        <authorList>
            <consortium name="DOE Joint Genome Institute"/>
            <person name="Vesth T.C."/>
            <person name="Nybo J."/>
            <person name="Theobald S."/>
            <person name="Brandl J."/>
            <person name="Frisvad J.C."/>
            <person name="Nielsen K.F."/>
            <person name="Lyhne E.K."/>
            <person name="Kogle M.E."/>
            <person name="Kuo A."/>
            <person name="Riley R."/>
            <person name="Clum A."/>
            <person name="Nolan M."/>
            <person name="Lipzen A."/>
            <person name="Salamov A."/>
            <person name="Henrissat B."/>
            <person name="Wiebenga A."/>
            <person name="De Vries R.P."/>
            <person name="Grigoriev I.V."/>
            <person name="Mortensen U.H."/>
            <person name="Andersen M.R."/>
            <person name="Baker S.E."/>
        </authorList>
    </citation>
    <scope>NUCLEOTIDE SEQUENCE [LARGE SCALE GENOMIC DNA]</scope>
    <source>
        <strain evidence="2 3">JOP 1030-1</strain>
    </source>
</reference>
<gene>
    <name evidence="2" type="ORF">BP01DRAFT_225774</name>
</gene>
<name>A0A318Z601_9EURO</name>
<dbReference type="GeneID" id="37072405"/>
<keyword evidence="1" id="KW-0472">Membrane</keyword>
<dbReference type="EMBL" id="KZ821296">
    <property type="protein sequence ID" value="PYH40183.1"/>
    <property type="molecule type" value="Genomic_DNA"/>
</dbReference>
<organism evidence="2 3">
    <name type="scientific">Aspergillus saccharolyticus JOP 1030-1</name>
    <dbReference type="NCBI Taxonomy" id="1450539"/>
    <lineage>
        <taxon>Eukaryota</taxon>
        <taxon>Fungi</taxon>
        <taxon>Dikarya</taxon>
        <taxon>Ascomycota</taxon>
        <taxon>Pezizomycotina</taxon>
        <taxon>Eurotiomycetes</taxon>
        <taxon>Eurotiomycetidae</taxon>
        <taxon>Eurotiales</taxon>
        <taxon>Aspergillaceae</taxon>
        <taxon>Aspergillus</taxon>
        <taxon>Aspergillus subgen. Circumdati</taxon>
    </lineage>
</organism>
<keyword evidence="1" id="KW-1133">Transmembrane helix</keyword>